<dbReference type="RefSeq" id="WP_068486643.1">
    <property type="nucleotide sequence ID" value="NZ_CP018760.1"/>
</dbReference>
<feature type="compositionally biased region" description="Acidic residues" evidence="3">
    <location>
        <begin position="1129"/>
        <end position="1156"/>
    </location>
</feature>
<evidence type="ECO:0000256" key="4">
    <source>
        <dbReference type="SAM" id="SignalP"/>
    </source>
</evidence>
<dbReference type="EMBL" id="LZFP01000049">
    <property type="protein sequence ID" value="OBR36060.1"/>
    <property type="molecule type" value="Genomic_DNA"/>
</dbReference>
<dbReference type="PROSITE" id="PS50268">
    <property type="entry name" value="CADHERIN_2"/>
    <property type="match status" value="2"/>
</dbReference>
<evidence type="ECO:0000256" key="2">
    <source>
        <dbReference type="ARBA" id="ARBA00022837"/>
    </source>
</evidence>
<dbReference type="SUPFAM" id="SSF103647">
    <property type="entry name" value="TSP type-3 repeat"/>
    <property type="match status" value="5"/>
</dbReference>
<dbReference type="InterPro" id="IPR028974">
    <property type="entry name" value="TSP_type-3_rpt"/>
</dbReference>
<accession>A0A1B7Z0J2</accession>
<comment type="caution">
    <text evidence="6">The sequence shown here is derived from an EMBL/GenBank/DDBJ whole genome shotgun (WGS) entry which is preliminary data.</text>
</comment>
<dbReference type="SUPFAM" id="SSF49313">
    <property type="entry name" value="Cadherin-like"/>
    <property type="match status" value="2"/>
</dbReference>
<dbReference type="Pfam" id="PF13585">
    <property type="entry name" value="CHU_C"/>
    <property type="match status" value="1"/>
</dbReference>
<dbReference type="InterPro" id="IPR026341">
    <property type="entry name" value="T9SS_type_B"/>
</dbReference>
<feature type="signal peptide" evidence="4">
    <location>
        <begin position="1"/>
        <end position="19"/>
    </location>
</feature>
<reference evidence="7" key="1">
    <citation type="submission" date="2016-06" db="EMBL/GenBank/DDBJ databases">
        <authorList>
            <person name="Zhan P."/>
        </authorList>
    </citation>
    <scope>NUCLEOTIDE SEQUENCE [LARGE SCALE GENOMIC DNA]</scope>
    <source>
        <strain evidence="7">T28</strain>
    </source>
</reference>
<dbReference type="Pfam" id="PF02412">
    <property type="entry name" value="TSP_3"/>
    <property type="match status" value="4"/>
</dbReference>
<dbReference type="PANTHER" id="PTHR10199">
    <property type="entry name" value="THROMBOSPONDIN"/>
    <property type="match status" value="1"/>
</dbReference>
<dbReference type="GO" id="GO:0016020">
    <property type="term" value="C:membrane"/>
    <property type="evidence" value="ECO:0007669"/>
    <property type="project" value="InterPro"/>
</dbReference>
<dbReference type="SMART" id="SM00112">
    <property type="entry name" value="CA"/>
    <property type="match status" value="2"/>
</dbReference>
<dbReference type="Gene3D" id="2.60.40.60">
    <property type="entry name" value="Cadherins"/>
    <property type="match status" value="1"/>
</dbReference>
<feature type="region of interest" description="Disordered" evidence="3">
    <location>
        <begin position="758"/>
        <end position="1158"/>
    </location>
</feature>
<dbReference type="AlphaFoldDB" id="A0A1B7Z0J2"/>
<dbReference type="CDD" id="cd11304">
    <property type="entry name" value="Cadherin_repeat"/>
    <property type="match status" value="2"/>
</dbReference>
<feature type="compositionally biased region" description="Acidic residues" evidence="3">
    <location>
        <begin position="927"/>
        <end position="952"/>
    </location>
</feature>
<feature type="compositionally biased region" description="Acidic residues" evidence="3">
    <location>
        <begin position="1074"/>
        <end position="1119"/>
    </location>
</feature>
<dbReference type="KEGG" id="mart:BTR34_02330"/>
<evidence type="ECO:0000313" key="7">
    <source>
        <dbReference type="Proteomes" id="UP000092164"/>
    </source>
</evidence>
<dbReference type="Pfam" id="PF13573">
    <property type="entry name" value="SprB"/>
    <property type="match status" value="2"/>
</dbReference>
<keyword evidence="7" id="KW-1185">Reference proteome</keyword>
<dbReference type="InterPro" id="IPR003367">
    <property type="entry name" value="Thrombospondin_3-like_rpt"/>
</dbReference>
<gene>
    <name evidence="6" type="ORF">A9200_10205</name>
</gene>
<protein>
    <recommendedName>
        <fullName evidence="5">Cadherin domain-containing protein</fullName>
    </recommendedName>
</protein>
<feature type="compositionally biased region" description="Acidic residues" evidence="3">
    <location>
        <begin position="870"/>
        <end position="920"/>
    </location>
</feature>
<sequence>MKKTLLIISFFFCYLNFYAQQWEAVGPNDDLNSQGIAKTNLYNNAIVIGSDMTPYIAYADHDNGGKATVKKFNNGAWENVGLPGISLYNVSNLTLDIDANNIPYIFYSDYSMGGRATVQRFVNGSWEIVGTPGFSTGRVQSPTIKIHPNGTPYIVYDNYIGGNNFTISRFVNNTWEPVGITASIRSLSSTDLAFSSTGIPYLAYMNQNTGGREAVQRFVNNQWEPVGYSSQASGYAYEINIELTVNDVPYISYRDGGTSLPSVQKFNGQFWEFVGQNGFGSSGTIYSSLALTNDGTPYVAYKNGSIGGKLSIQRFKNNAWEPVAQLGISQYSIEWPTLKIANDGTLYTSYYSRTSNDYNNYNYYGFVKKYSENALPIFTNVSSIEIQENTTAITDVNTTDADGDTEGSGITYSLTNNNNGGIDNSLVAIDENTGVLAFENAPNFEIPTDNNTNNIYEIQVTATDSKGGTSSQNLEISISNINDLQLVINSVTNVQCRGENNGEINLTIAEGYPNYTIAWSMNGNSINSYNSYSANYNIISLYAGTISITVTDSNNHSTTEMVTITEPATAISIEATATLVSTASSYDGTIEVEITGGTAPYTYLWSNGNTTKDISGLGEGTYTIFVTDANNCQFNLPVTVIQNNPPEFTSVENVEISENQLSVLNLEIVDTEGETENNGIAYQLTTENGNGTDNNLFQLNTVSGELNFVNAPDFEDPTDENQDNIYDVQVVVTDSYGATNYLNLVVTVVNLENDFDEDGIEDSVDADDDNDGTPDSEDDFPLDSTENTDTDDDGQGNNADTDDDNDGTPDSEDAFPLDATEKTDADGDGTGDNTDTDDDNDGTPDSEDAFPFDSTEDKDTDGDGQGNNADTDDDNDGTPDSEDAFPLDATENTDTDGDGQGDNTDTDDDNDGIPDSEDEFPLVGIDTDADGIPDNSDTDDDNDGTLDLEDAFPTDPTENKDTDGDGQGNNADTDDDNDGSPDSEDAFPLDATENTDTDGDGQGDNTDTDDDNDGIQDSEDEFPLVGIDTDADGIPDNLDTDDDNDGTPDTEDAFPTDTTETLDSDSDGIGNNADPDDDNNGIPDDQEELPTNELDTDNDGIPDALDTDNDNDGTPDSEDAFPFNSLETSDFDGDGIGDNADDDDDNDGIQDSEDDFPFNNEPKIIAAEAFTPNGDGINDNWVIPGLNNYPNNTVKVYNKTGRLVFEAKGYQNNWGGFYKDNREQLPSGSYLYSITLGNGKSPLQGWIFINY</sequence>
<evidence type="ECO:0000256" key="1">
    <source>
        <dbReference type="ARBA" id="ARBA00022729"/>
    </source>
</evidence>
<dbReference type="GO" id="GO:0005509">
    <property type="term" value="F:calcium ion binding"/>
    <property type="evidence" value="ECO:0007669"/>
    <property type="project" value="InterPro"/>
</dbReference>
<dbReference type="InterPro" id="IPR015919">
    <property type="entry name" value="Cadherin-like_sf"/>
</dbReference>
<dbReference type="GO" id="GO:0007156">
    <property type="term" value="P:homophilic cell adhesion via plasma membrane adhesion molecules"/>
    <property type="evidence" value="ECO:0007669"/>
    <property type="project" value="InterPro"/>
</dbReference>
<feature type="chain" id="PRO_5008602119" description="Cadherin domain-containing protein" evidence="4">
    <location>
        <begin position="20"/>
        <end position="1251"/>
    </location>
</feature>
<organism evidence="6 7">
    <name type="scientific">Maribacter hydrothermalis</name>
    <dbReference type="NCBI Taxonomy" id="1836467"/>
    <lineage>
        <taxon>Bacteria</taxon>
        <taxon>Pseudomonadati</taxon>
        <taxon>Bacteroidota</taxon>
        <taxon>Flavobacteriia</taxon>
        <taxon>Flavobacteriales</taxon>
        <taxon>Flavobacteriaceae</taxon>
        <taxon>Maribacter</taxon>
    </lineage>
</organism>
<feature type="domain" description="Cadherin" evidence="5">
    <location>
        <begin position="378"/>
        <end position="488"/>
    </location>
</feature>
<evidence type="ECO:0000256" key="3">
    <source>
        <dbReference type="SAM" id="MobiDB-lite"/>
    </source>
</evidence>
<keyword evidence="2" id="KW-0106">Calcium</keyword>
<name>A0A1B7Z0J2_9FLAO</name>
<evidence type="ECO:0000313" key="6">
    <source>
        <dbReference type="EMBL" id="OBR36060.1"/>
    </source>
</evidence>
<dbReference type="InterPro" id="IPR002126">
    <property type="entry name" value="Cadherin-like_dom"/>
</dbReference>
<feature type="domain" description="Cadherin" evidence="5">
    <location>
        <begin position="648"/>
        <end position="776"/>
    </location>
</feature>
<evidence type="ECO:0000259" key="5">
    <source>
        <dbReference type="PROSITE" id="PS50268"/>
    </source>
</evidence>
<feature type="compositionally biased region" description="Acidic residues" evidence="3">
    <location>
        <begin position="972"/>
        <end position="1022"/>
    </location>
</feature>
<keyword evidence="1 4" id="KW-0732">Signal</keyword>
<feature type="compositionally biased region" description="Acidic residues" evidence="3">
    <location>
        <begin position="758"/>
        <end position="815"/>
    </location>
</feature>
<feature type="compositionally biased region" description="Acidic residues" evidence="3">
    <location>
        <begin position="826"/>
        <end position="862"/>
    </location>
</feature>
<dbReference type="NCBIfam" id="TIGR04131">
    <property type="entry name" value="Bac_Flav_CTERM"/>
    <property type="match status" value="1"/>
</dbReference>
<proteinExistence type="predicted"/>
<dbReference type="Gene3D" id="4.10.1080.10">
    <property type="entry name" value="TSP type-3 repeat"/>
    <property type="match status" value="5"/>
</dbReference>
<dbReference type="Proteomes" id="UP000092164">
    <property type="component" value="Unassembled WGS sequence"/>
</dbReference>
<dbReference type="PANTHER" id="PTHR10199:SF119">
    <property type="entry name" value="RE20510P"/>
    <property type="match status" value="1"/>
</dbReference>
<feature type="compositionally biased region" description="Acidic residues" evidence="3">
    <location>
        <begin position="1029"/>
        <end position="1066"/>
    </location>
</feature>
<dbReference type="STRING" id="1836467.BTR34_02330"/>
<dbReference type="InterPro" id="IPR025667">
    <property type="entry name" value="SprB_repeat"/>
</dbReference>
<dbReference type="OrthoDB" id="9805017at2"/>